<accession>A0A418Q0J5</accession>
<evidence type="ECO:0000313" key="2">
    <source>
        <dbReference type="EMBL" id="RIX29363.1"/>
    </source>
</evidence>
<evidence type="ECO:0008006" key="4">
    <source>
        <dbReference type="Google" id="ProtNLM"/>
    </source>
</evidence>
<protein>
    <recommendedName>
        <fullName evidence="4">DUF1049 domain-containing protein</fullName>
    </recommendedName>
</protein>
<organism evidence="2 3">
    <name type="scientific">Sphingomonas edaphi</name>
    <dbReference type="NCBI Taxonomy" id="2315689"/>
    <lineage>
        <taxon>Bacteria</taxon>
        <taxon>Pseudomonadati</taxon>
        <taxon>Pseudomonadota</taxon>
        <taxon>Alphaproteobacteria</taxon>
        <taxon>Sphingomonadales</taxon>
        <taxon>Sphingomonadaceae</taxon>
        <taxon>Sphingomonas</taxon>
    </lineage>
</organism>
<evidence type="ECO:0000313" key="3">
    <source>
        <dbReference type="Proteomes" id="UP000285023"/>
    </source>
</evidence>
<keyword evidence="1" id="KW-0472">Membrane</keyword>
<dbReference type="Proteomes" id="UP000285023">
    <property type="component" value="Unassembled WGS sequence"/>
</dbReference>
<dbReference type="AlphaFoldDB" id="A0A418Q0J5"/>
<dbReference type="RefSeq" id="WP_119533252.1">
    <property type="nucleotide sequence ID" value="NZ_QXTF01000002.1"/>
</dbReference>
<sequence>MHFLRTLFWVVIAVSLAIFASRNWSDVSVNLWGNLQADIKLPVLLLIIFLLGFLPPFFILRGKLWTVRRRLVIAERPPVAAPPAQTPVEETPLP</sequence>
<reference evidence="2 3" key="1">
    <citation type="submission" date="2018-09" db="EMBL/GenBank/DDBJ databases">
        <title>Sphingomonas sp. DAC4.</title>
        <authorList>
            <person name="Seo T."/>
        </authorList>
    </citation>
    <scope>NUCLEOTIDE SEQUENCE [LARGE SCALE GENOMIC DNA]</scope>
    <source>
        <strain evidence="2 3">DAC4</strain>
    </source>
</reference>
<comment type="caution">
    <text evidence="2">The sequence shown here is derived from an EMBL/GenBank/DDBJ whole genome shotgun (WGS) entry which is preliminary data.</text>
</comment>
<proteinExistence type="predicted"/>
<dbReference type="EMBL" id="QXTF01000002">
    <property type="protein sequence ID" value="RIX29363.1"/>
    <property type="molecule type" value="Genomic_DNA"/>
</dbReference>
<evidence type="ECO:0000256" key="1">
    <source>
        <dbReference type="SAM" id="Phobius"/>
    </source>
</evidence>
<dbReference type="OrthoDB" id="7595841at2"/>
<keyword evidence="1" id="KW-0812">Transmembrane</keyword>
<keyword evidence="3" id="KW-1185">Reference proteome</keyword>
<name>A0A418Q0J5_9SPHN</name>
<gene>
    <name evidence="2" type="ORF">D3M59_08710</name>
</gene>
<keyword evidence="1" id="KW-1133">Transmembrane helix</keyword>
<feature type="transmembrane region" description="Helical" evidence="1">
    <location>
        <begin position="41"/>
        <end position="60"/>
    </location>
</feature>